<evidence type="ECO:0000313" key="4">
    <source>
        <dbReference type="Proteomes" id="UP000076842"/>
    </source>
</evidence>
<dbReference type="PANTHER" id="PTHR46830">
    <property type="entry name" value="TRANSFERASE, PUTATIVE-RELATED"/>
    <property type="match status" value="1"/>
</dbReference>
<evidence type="ECO:0000256" key="2">
    <source>
        <dbReference type="SAM" id="Phobius"/>
    </source>
</evidence>
<reference evidence="3 4" key="1">
    <citation type="journal article" date="2016" name="Mol. Biol. Evol.">
        <title>Comparative Genomics of Early-Diverging Mushroom-Forming Fungi Provides Insights into the Origins of Lignocellulose Decay Capabilities.</title>
        <authorList>
            <person name="Nagy L.G."/>
            <person name="Riley R."/>
            <person name="Tritt A."/>
            <person name="Adam C."/>
            <person name="Daum C."/>
            <person name="Floudas D."/>
            <person name="Sun H."/>
            <person name="Yadav J.S."/>
            <person name="Pangilinan J."/>
            <person name="Larsson K.H."/>
            <person name="Matsuura K."/>
            <person name="Barry K."/>
            <person name="Labutti K."/>
            <person name="Kuo R."/>
            <person name="Ohm R.A."/>
            <person name="Bhattacharya S.S."/>
            <person name="Shirouzu T."/>
            <person name="Yoshinaga Y."/>
            <person name="Martin F.M."/>
            <person name="Grigoriev I.V."/>
            <person name="Hibbett D.S."/>
        </authorList>
    </citation>
    <scope>NUCLEOTIDE SEQUENCE [LARGE SCALE GENOMIC DNA]</scope>
    <source>
        <strain evidence="3 4">HHB12733</strain>
    </source>
</reference>
<proteinExistence type="inferred from homology"/>
<evidence type="ECO:0000256" key="1">
    <source>
        <dbReference type="ARBA" id="ARBA00009003"/>
    </source>
</evidence>
<sequence length="381" mass="42502">MMAPSALASGSTHQKVTILAVFALVIYSTYHFLTFYGLPTHVTSHESTASAVEFHVHPSRLPPPPLPQGGGLPVLELDLPLLTDIPAPYYPNVVPPIVHYVMSMGEGDPRPLQYFQYLAIRSALKNLRPRLVLIHHRPGAAPHGPWWDLLAPYVTLSPITPPEEVFGIPVIHYAHKADVVRMQVMLQLGGVYLDQDTFVIRSFDDAGLFTEPTVLGMEADPYAEKMEWEPGGLCNAIIVAKPGASFLQRWFATYRTFNESGHEWAEHSVAMPWELALTYPQEVTVLNSRAMFYPLWSKSDVKRVHEPSSTGLRGGGWDFSASRQLAYHAWESVSLPYLERLTPTSVARGASSFARMAQAFMGPEDRRIERQLAMAEELTGR</sequence>
<dbReference type="GO" id="GO:0016740">
    <property type="term" value="F:transferase activity"/>
    <property type="evidence" value="ECO:0007669"/>
    <property type="project" value="UniProtKB-KW"/>
</dbReference>
<dbReference type="Pfam" id="PF04488">
    <property type="entry name" value="Gly_transf_sug"/>
    <property type="match status" value="1"/>
</dbReference>
<dbReference type="PANTHER" id="PTHR46830:SF2">
    <property type="entry name" value="ALPHA-1,4-N-ACETYLGLUCOSAMINYLTRANSFERASE"/>
    <property type="match status" value="1"/>
</dbReference>
<evidence type="ECO:0000313" key="3">
    <source>
        <dbReference type="EMBL" id="KZT51932.1"/>
    </source>
</evidence>
<keyword evidence="3" id="KW-0808">Transferase</keyword>
<dbReference type="InParanoid" id="A0A165D2I8"/>
<dbReference type="EMBL" id="KV424084">
    <property type="protein sequence ID" value="KZT51932.1"/>
    <property type="molecule type" value="Genomic_DNA"/>
</dbReference>
<dbReference type="OrthoDB" id="409543at2759"/>
<accession>A0A165D2I8</accession>
<feature type="transmembrane region" description="Helical" evidence="2">
    <location>
        <begin position="16"/>
        <end position="38"/>
    </location>
</feature>
<dbReference type="InterPro" id="IPR007577">
    <property type="entry name" value="GlycoTrfase_DXD_sugar-bd_CS"/>
</dbReference>
<keyword evidence="4" id="KW-1185">Reference proteome</keyword>
<keyword evidence="2" id="KW-1133">Transmembrane helix</keyword>
<dbReference type="Proteomes" id="UP000076842">
    <property type="component" value="Unassembled WGS sequence"/>
</dbReference>
<comment type="similarity">
    <text evidence="1">Belongs to the glycosyltransferase 32 family.</text>
</comment>
<name>A0A165D2I8_9BASI</name>
<dbReference type="AlphaFoldDB" id="A0A165D2I8"/>
<dbReference type="Gene3D" id="3.90.550.20">
    <property type="match status" value="1"/>
</dbReference>
<protein>
    <submittedName>
        <fullName evidence="3">Glycosyltransferase family 32 protein</fullName>
    </submittedName>
</protein>
<dbReference type="SUPFAM" id="SSF53448">
    <property type="entry name" value="Nucleotide-diphospho-sugar transferases"/>
    <property type="match status" value="1"/>
</dbReference>
<dbReference type="InterPro" id="IPR029044">
    <property type="entry name" value="Nucleotide-diphossugar_trans"/>
</dbReference>
<keyword evidence="2" id="KW-0472">Membrane</keyword>
<gene>
    <name evidence="3" type="ORF">CALCODRAFT_502915</name>
</gene>
<organism evidence="3 4">
    <name type="scientific">Calocera cornea HHB12733</name>
    <dbReference type="NCBI Taxonomy" id="1353952"/>
    <lineage>
        <taxon>Eukaryota</taxon>
        <taxon>Fungi</taxon>
        <taxon>Dikarya</taxon>
        <taxon>Basidiomycota</taxon>
        <taxon>Agaricomycotina</taxon>
        <taxon>Dacrymycetes</taxon>
        <taxon>Dacrymycetales</taxon>
        <taxon>Dacrymycetaceae</taxon>
        <taxon>Calocera</taxon>
    </lineage>
</organism>
<keyword evidence="2" id="KW-0812">Transmembrane</keyword>
<dbReference type="STRING" id="1353952.A0A165D2I8"/>